<proteinExistence type="inferred from homology"/>
<organism evidence="16 17">
    <name type="scientific">Phenylobacterium montanum</name>
    <dbReference type="NCBI Taxonomy" id="2823693"/>
    <lineage>
        <taxon>Bacteria</taxon>
        <taxon>Pseudomonadati</taxon>
        <taxon>Pseudomonadota</taxon>
        <taxon>Alphaproteobacteria</taxon>
        <taxon>Caulobacterales</taxon>
        <taxon>Caulobacteraceae</taxon>
        <taxon>Phenylobacterium</taxon>
    </lineage>
</organism>
<dbReference type="PANTHER" id="PTHR32552">
    <property type="entry name" value="FERRICHROME IRON RECEPTOR-RELATED"/>
    <property type="match status" value="1"/>
</dbReference>
<dbReference type="EMBL" id="CP073078">
    <property type="protein sequence ID" value="QUD87395.1"/>
    <property type="molecule type" value="Genomic_DNA"/>
</dbReference>
<dbReference type="InterPro" id="IPR012910">
    <property type="entry name" value="Plug_dom"/>
</dbReference>
<dbReference type="Pfam" id="PF00593">
    <property type="entry name" value="TonB_dep_Rec_b-barrel"/>
    <property type="match status" value="1"/>
</dbReference>
<evidence type="ECO:0000256" key="6">
    <source>
        <dbReference type="ARBA" id="ARBA00023004"/>
    </source>
</evidence>
<dbReference type="Pfam" id="PF07715">
    <property type="entry name" value="Plug"/>
    <property type="match status" value="1"/>
</dbReference>
<dbReference type="SUPFAM" id="SSF56935">
    <property type="entry name" value="Porins"/>
    <property type="match status" value="1"/>
</dbReference>
<dbReference type="GO" id="GO:0009279">
    <property type="term" value="C:cell outer membrane"/>
    <property type="evidence" value="ECO:0007669"/>
    <property type="project" value="UniProtKB-SubCell"/>
</dbReference>
<keyword evidence="13" id="KW-0732">Signal</keyword>
<evidence type="ECO:0000256" key="3">
    <source>
        <dbReference type="ARBA" id="ARBA00022452"/>
    </source>
</evidence>
<dbReference type="InterPro" id="IPR000531">
    <property type="entry name" value="Beta-barrel_TonB"/>
</dbReference>
<keyword evidence="5 11" id="KW-0812">Transmembrane</keyword>
<evidence type="ECO:0000313" key="17">
    <source>
        <dbReference type="Proteomes" id="UP000676409"/>
    </source>
</evidence>
<keyword evidence="6" id="KW-0408">Iron</keyword>
<dbReference type="Proteomes" id="UP000676409">
    <property type="component" value="Chromosome"/>
</dbReference>
<evidence type="ECO:0000256" key="8">
    <source>
        <dbReference type="ARBA" id="ARBA00023077"/>
    </source>
</evidence>
<evidence type="ECO:0000256" key="12">
    <source>
        <dbReference type="RuleBase" id="RU003357"/>
    </source>
</evidence>
<evidence type="ECO:0000256" key="1">
    <source>
        <dbReference type="ARBA" id="ARBA00004571"/>
    </source>
</evidence>
<evidence type="ECO:0000256" key="4">
    <source>
        <dbReference type="ARBA" id="ARBA00022496"/>
    </source>
</evidence>
<dbReference type="InterPro" id="IPR039426">
    <property type="entry name" value="TonB-dep_rcpt-like"/>
</dbReference>
<keyword evidence="7" id="KW-0406">Ion transport</keyword>
<keyword evidence="10 11" id="KW-0998">Cell outer membrane</keyword>
<keyword evidence="16" id="KW-0675">Receptor</keyword>
<sequence>MRGYLSQRRLRGATWSATFLASTMLTGAGAAYAADQAAAPAAAAPSNQIQEVVVTAQKREENIQKVPMSIQALDTKKLTQLNVTEFNDYVKYMPSVAFQSDGPNSAQVYMRGVSSGDNGNHSGPLPTVGTYLDEMPITTIGGTLDVHIYDIARVEVLPGPQGTLYGASSEAGTMRIITNKPSTSGFSASYDAQVNQVDHGGTGYTFEGYVNVPVNDKVAVRLVAFDQHDAGYINNVLGTRTFATSGDTINNAGFVKKAFNDVDNFGGRAALKWDINDNWSVEPTLIGQDTRANGVFAYEPAYGYLNVERFQPDTDHDKWGAATLAINGKLGRFSLVYAGSYFVRRQDTKTDYTDYSIFYDQQYHSGAYWVDSNGNPLASPQQEIVGTDKFTKESHELRISSPSTDRFRIIGGFFEQRQTHWILQDYQINGLAASSSVTGWPGTIWLTDQMRVDRDIAGFGEASFDITPQLTATFGLRGYQYRNSLEGFFGYGIGYSSHTGEARCFDFIHYRGDPCVNLNKTVSGSGETHKLNLTYKINSDDLVYATYSTGFRPGGVNRNANFGAYTPDTLDNYEIGWKTSLFDRTVRFNGAIYYEKWNGFQYSFLGPNSLTIIENGPNANIYGIETSIDWRATDHLTLSFNGAYNDAKTAGVLCAVFAEVPCAAADVSAPKGQRLPYTPPFKGNVTARYTFTLADWDAHVQGSLLYNNTNEVGLRTQDVIDYGNIPSYTTADFAFGAEHGSMSAELYVKNAFNTHASLNNFLPCGSTCALSFPGLPTPRYVVPVQPLTVGLRFGQKF</sequence>
<evidence type="ECO:0000313" key="16">
    <source>
        <dbReference type="EMBL" id="QUD87395.1"/>
    </source>
</evidence>
<dbReference type="PANTHER" id="PTHR32552:SF81">
    <property type="entry name" value="TONB-DEPENDENT OUTER MEMBRANE RECEPTOR"/>
    <property type="match status" value="1"/>
</dbReference>
<dbReference type="RefSeq" id="WP_211937447.1">
    <property type="nucleotide sequence ID" value="NZ_CP073078.1"/>
</dbReference>
<keyword evidence="17" id="KW-1185">Reference proteome</keyword>
<keyword evidence="2 11" id="KW-0813">Transport</keyword>
<dbReference type="PROSITE" id="PS52016">
    <property type="entry name" value="TONB_DEPENDENT_REC_3"/>
    <property type="match status" value="1"/>
</dbReference>
<accession>A0A975FXT9</accession>
<keyword evidence="4" id="KW-0410">Iron transport</keyword>
<comment type="similarity">
    <text evidence="11 12">Belongs to the TonB-dependent receptor family.</text>
</comment>
<protein>
    <submittedName>
        <fullName evidence="16">TonB-dependent receptor</fullName>
    </submittedName>
</protein>
<evidence type="ECO:0000259" key="14">
    <source>
        <dbReference type="Pfam" id="PF00593"/>
    </source>
</evidence>
<feature type="domain" description="TonB-dependent receptor plug" evidence="15">
    <location>
        <begin position="63"/>
        <end position="173"/>
    </location>
</feature>
<dbReference type="GO" id="GO:0006826">
    <property type="term" value="P:iron ion transport"/>
    <property type="evidence" value="ECO:0007669"/>
    <property type="project" value="UniProtKB-KW"/>
</dbReference>
<name>A0A975FXT9_9CAUL</name>
<keyword evidence="3 11" id="KW-1134">Transmembrane beta strand</keyword>
<keyword evidence="8 12" id="KW-0798">TonB box</keyword>
<feature type="chain" id="PRO_5036988475" evidence="13">
    <location>
        <begin position="34"/>
        <end position="797"/>
    </location>
</feature>
<dbReference type="InterPro" id="IPR036942">
    <property type="entry name" value="Beta-barrel_TonB_sf"/>
</dbReference>
<evidence type="ECO:0000256" key="10">
    <source>
        <dbReference type="ARBA" id="ARBA00023237"/>
    </source>
</evidence>
<evidence type="ECO:0000256" key="5">
    <source>
        <dbReference type="ARBA" id="ARBA00022692"/>
    </source>
</evidence>
<dbReference type="Gene3D" id="2.40.170.20">
    <property type="entry name" value="TonB-dependent receptor, beta-barrel domain"/>
    <property type="match status" value="1"/>
</dbReference>
<evidence type="ECO:0000256" key="13">
    <source>
        <dbReference type="SAM" id="SignalP"/>
    </source>
</evidence>
<keyword evidence="9 11" id="KW-0472">Membrane</keyword>
<comment type="subcellular location">
    <subcellularLocation>
        <location evidence="1 11">Cell outer membrane</location>
        <topology evidence="1 11">Multi-pass membrane protein</topology>
    </subcellularLocation>
</comment>
<reference evidence="16" key="1">
    <citation type="submission" date="2021-04" db="EMBL/GenBank/DDBJ databases">
        <title>The complete genome sequence of Caulobacter sp. S6.</title>
        <authorList>
            <person name="Tang Y."/>
            <person name="Ouyang W."/>
            <person name="Liu Q."/>
            <person name="Huang B."/>
            <person name="Guo Z."/>
            <person name="Lei P."/>
        </authorList>
    </citation>
    <scope>NUCLEOTIDE SEQUENCE</scope>
    <source>
        <strain evidence="16">S6</strain>
    </source>
</reference>
<feature type="domain" description="TonB-dependent receptor-like beta-barrel" evidence="14">
    <location>
        <begin position="303"/>
        <end position="750"/>
    </location>
</feature>
<feature type="signal peptide" evidence="13">
    <location>
        <begin position="1"/>
        <end position="33"/>
    </location>
</feature>
<dbReference type="AlphaFoldDB" id="A0A975FXT9"/>
<dbReference type="KEGG" id="caul:KCG34_20440"/>
<evidence type="ECO:0000256" key="11">
    <source>
        <dbReference type="PROSITE-ProRule" id="PRU01360"/>
    </source>
</evidence>
<gene>
    <name evidence="16" type="ORF">KCG34_20440</name>
</gene>
<evidence type="ECO:0000256" key="2">
    <source>
        <dbReference type="ARBA" id="ARBA00022448"/>
    </source>
</evidence>
<evidence type="ECO:0000256" key="7">
    <source>
        <dbReference type="ARBA" id="ARBA00023065"/>
    </source>
</evidence>
<evidence type="ECO:0000259" key="15">
    <source>
        <dbReference type="Pfam" id="PF07715"/>
    </source>
</evidence>
<evidence type="ECO:0000256" key="9">
    <source>
        <dbReference type="ARBA" id="ARBA00023136"/>
    </source>
</evidence>